<comment type="caution">
    <text evidence="2">The sequence shown here is derived from an EMBL/GenBank/DDBJ whole genome shotgun (WGS) entry which is preliminary data.</text>
</comment>
<feature type="compositionally biased region" description="Low complexity" evidence="1">
    <location>
        <begin position="53"/>
        <end position="62"/>
    </location>
</feature>
<dbReference type="AlphaFoldDB" id="A0A9X8QQQ7"/>
<name>A0A9X8QQQ7_9ACTN</name>
<evidence type="ECO:0000256" key="1">
    <source>
        <dbReference type="SAM" id="MobiDB-lite"/>
    </source>
</evidence>
<feature type="region of interest" description="Disordered" evidence="1">
    <location>
        <begin position="39"/>
        <end position="70"/>
    </location>
</feature>
<gene>
    <name evidence="2" type="ORF">SAMN05216268_104231</name>
</gene>
<organism evidence="2 3">
    <name type="scientific">Streptomyces yunnanensis</name>
    <dbReference type="NCBI Taxonomy" id="156453"/>
    <lineage>
        <taxon>Bacteria</taxon>
        <taxon>Bacillati</taxon>
        <taxon>Actinomycetota</taxon>
        <taxon>Actinomycetes</taxon>
        <taxon>Kitasatosporales</taxon>
        <taxon>Streptomycetaceae</taxon>
        <taxon>Streptomyces</taxon>
    </lineage>
</organism>
<evidence type="ECO:0000313" key="2">
    <source>
        <dbReference type="EMBL" id="SHL41495.1"/>
    </source>
</evidence>
<dbReference type="Proteomes" id="UP000184388">
    <property type="component" value="Unassembled WGS sequence"/>
</dbReference>
<dbReference type="RefSeq" id="WP_073443942.1">
    <property type="nucleotide sequence ID" value="NZ_FRBK01000004.1"/>
</dbReference>
<feature type="region of interest" description="Disordered" evidence="1">
    <location>
        <begin position="83"/>
        <end position="103"/>
    </location>
</feature>
<reference evidence="3" key="1">
    <citation type="submission" date="2016-11" db="EMBL/GenBank/DDBJ databases">
        <authorList>
            <person name="Jaros S."/>
            <person name="Januszkiewicz K."/>
            <person name="Wedrychowicz H."/>
        </authorList>
    </citation>
    <scope>NUCLEOTIDE SEQUENCE [LARGE SCALE GENOMIC DNA]</scope>
    <source>
        <strain evidence="3">CGMCC 4.3555</strain>
    </source>
</reference>
<proteinExistence type="predicted"/>
<sequence>MPHPRLRGPVLRRLPLVLIGGLLMLALGCPFDAVAAHRTAPAPSATGARSVLGPAAPGGPRADAVDASRAAPSCHAPEAVAALAPQNQRPGPRPADRSPQDGCVPAAAVAVPPAGRLARGPDGDAPGGRCPLSVTCRWRI</sequence>
<protein>
    <submittedName>
        <fullName evidence="2">Uncharacterized protein</fullName>
    </submittedName>
</protein>
<accession>A0A9X8QQQ7</accession>
<evidence type="ECO:0000313" key="3">
    <source>
        <dbReference type="Proteomes" id="UP000184388"/>
    </source>
</evidence>
<dbReference type="PROSITE" id="PS51257">
    <property type="entry name" value="PROKAR_LIPOPROTEIN"/>
    <property type="match status" value="1"/>
</dbReference>
<dbReference type="EMBL" id="FRBK01000004">
    <property type="protein sequence ID" value="SHL41495.1"/>
    <property type="molecule type" value="Genomic_DNA"/>
</dbReference>